<reference evidence="1" key="1">
    <citation type="submission" date="2020-09" db="EMBL/GenBank/DDBJ databases">
        <title>Bacillus faecalis sp. nov., a moderately halophilic bacterium isolated from cow faeces.</title>
        <authorList>
            <person name="Jiang L."/>
            <person name="Lee J."/>
        </authorList>
    </citation>
    <scope>NUCLEOTIDE SEQUENCE</scope>
    <source>
        <strain evidence="1">AGMB 02131</strain>
    </source>
</reference>
<protein>
    <recommendedName>
        <fullName evidence="3">DUF2726 domain-containing protein</fullName>
    </recommendedName>
</protein>
<organism evidence="1 2">
    <name type="scientific">Peribacillus faecalis</name>
    <dbReference type="NCBI Taxonomy" id="2772559"/>
    <lineage>
        <taxon>Bacteria</taxon>
        <taxon>Bacillati</taxon>
        <taxon>Bacillota</taxon>
        <taxon>Bacilli</taxon>
        <taxon>Bacillales</taxon>
        <taxon>Bacillaceae</taxon>
        <taxon>Peribacillus</taxon>
    </lineage>
</organism>
<name>A0A927HCU7_9BACI</name>
<gene>
    <name evidence="1" type="ORF">IEO70_16270</name>
</gene>
<dbReference type="RefSeq" id="WP_190999430.1">
    <property type="nucleotide sequence ID" value="NZ_JACXSI010000046.1"/>
</dbReference>
<evidence type="ECO:0000313" key="2">
    <source>
        <dbReference type="Proteomes" id="UP000602076"/>
    </source>
</evidence>
<dbReference type="EMBL" id="JACXSI010000046">
    <property type="protein sequence ID" value="MBD3109896.1"/>
    <property type="molecule type" value="Genomic_DNA"/>
</dbReference>
<sequence length="302" mass="35288">MKLPKEELPLIPVEGVLSYEENLPYPYVHYSGRFGVFSAFQKNREGKIYFCSCQKQSLQVYISYANIGFDYLPKSVRANLRQMLADTIQFKKGICHVCNKAIPKFIPGKSKLNSTKFDSIYGNYIKVKQLEFGVSPSGFIYESGYLPIGMQAPLITEGNSNRLDEQSRFDLYRYCENIIREKVGYHLVGQKWSTEIKLLQIVKKLYPNYNVIHQYEIDHLRIDIYVEELNLAIEYQGEQHFKVIGFMGGKEGLNQRIKRDKEKAEICKYYNINLIYFTYKDKLSDTLVKNRINEHLKLSKSE</sequence>
<evidence type="ECO:0008006" key="3">
    <source>
        <dbReference type="Google" id="ProtNLM"/>
    </source>
</evidence>
<keyword evidence="2" id="KW-1185">Reference proteome</keyword>
<evidence type="ECO:0000313" key="1">
    <source>
        <dbReference type="EMBL" id="MBD3109896.1"/>
    </source>
</evidence>
<dbReference type="Proteomes" id="UP000602076">
    <property type="component" value="Unassembled WGS sequence"/>
</dbReference>
<accession>A0A927HCU7</accession>
<dbReference type="Gene3D" id="3.40.960.10">
    <property type="entry name" value="VSR Endonuclease"/>
    <property type="match status" value="1"/>
</dbReference>
<dbReference type="AlphaFoldDB" id="A0A927HCU7"/>
<comment type="caution">
    <text evidence="1">The sequence shown here is derived from an EMBL/GenBank/DDBJ whole genome shotgun (WGS) entry which is preliminary data.</text>
</comment>
<proteinExistence type="predicted"/>